<dbReference type="InterPro" id="IPR002110">
    <property type="entry name" value="Ankyrin_rpt"/>
</dbReference>
<dbReference type="Gene3D" id="3.10.260.10">
    <property type="entry name" value="Transcription regulator HTH, APSES-type DNA-binding domain"/>
    <property type="match status" value="1"/>
</dbReference>
<proteinExistence type="predicted"/>
<keyword evidence="3 5" id="KW-0040">ANK repeat</keyword>
<feature type="compositionally biased region" description="Polar residues" evidence="6">
    <location>
        <begin position="90"/>
        <end position="100"/>
    </location>
</feature>
<dbReference type="SMART" id="SM00248">
    <property type="entry name" value="ANK"/>
    <property type="match status" value="2"/>
</dbReference>
<keyword evidence="1" id="KW-0677">Repeat</keyword>
<feature type="compositionally biased region" description="Basic residues" evidence="6">
    <location>
        <begin position="755"/>
        <end position="766"/>
    </location>
</feature>
<evidence type="ECO:0000256" key="1">
    <source>
        <dbReference type="ARBA" id="ARBA00022737"/>
    </source>
</evidence>
<dbReference type="Gene3D" id="1.25.40.20">
    <property type="entry name" value="Ankyrin repeat-containing domain"/>
    <property type="match status" value="1"/>
</dbReference>
<dbReference type="InterPro" id="IPR018004">
    <property type="entry name" value="KilA/APSES_HTH"/>
</dbReference>
<dbReference type="SUPFAM" id="SSF54616">
    <property type="entry name" value="DNA-binding domain of Mlu1-box binding protein MBP1"/>
    <property type="match status" value="1"/>
</dbReference>
<feature type="compositionally biased region" description="Polar residues" evidence="6">
    <location>
        <begin position="737"/>
        <end position="747"/>
    </location>
</feature>
<dbReference type="GO" id="GO:0003677">
    <property type="term" value="F:DNA binding"/>
    <property type="evidence" value="ECO:0007669"/>
    <property type="project" value="InterPro"/>
</dbReference>
<evidence type="ECO:0000256" key="6">
    <source>
        <dbReference type="SAM" id="MobiDB-lite"/>
    </source>
</evidence>
<dbReference type="PANTHER" id="PTHR43828">
    <property type="entry name" value="ASPARAGINASE"/>
    <property type="match status" value="1"/>
</dbReference>
<dbReference type="GO" id="GO:0030907">
    <property type="term" value="C:MBF transcription complex"/>
    <property type="evidence" value="ECO:0007669"/>
    <property type="project" value="TreeGrafter"/>
</dbReference>
<gene>
    <name evidence="8" type="primary">SWI6</name>
    <name evidence="8" type="ORF">HETSPECPRED_006690</name>
</gene>
<evidence type="ECO:0000313" key="9">
    <source>
        <dbReference type="Proteomes" id="UP000664521"/>
    </source>
</evidence>
<dbReference type="PROSITE" id="PS50297">
    <property type="entry name" value="ANK_REP_REGION"/>
    <property type="match status" value="2"/>
</dbReference>
<feature type="compositionally biased region" description="Low complexity" evidence="6">
    <location>
        <begin position="47"/>
        <end position="56"/>
    </location>
</feature>
<dbReference type="GO" id="GO:0003713">
    <property type="term" value="F:transcription coactivator activity"/>
    <property type="evidence" value="ECO:0007669"/>
    <property type="project" value="TreeGrafter"/>
</dbReference>
<dbReference type="GO" id="GO:0033309">
    <property type="term" value="C:SBF transcription complex"/>
    <property type="evidence" value="ECO:0007669"/>
    <property type="project" value="TreeGrafter"/>
</dbReference>
<feature type="region of interest" description="Disordered" evidence="6">
    <location>
        <begin position="46"/>
        <end position="100"/>
    </location>
</feature>
<dbReference type="Pfam" id="PF04383">
    <property type="entry name" value="KilA-N"/>
    <property type="match status" value="1"/>
</dbReference>
<feature type="compositionally biased region" description="Polar residues" evidence="6">
    <location>
        <begin position="657"/>
        <end position="675"/>
    </location>
</feature>
<dbReference type="PROSITE" id="PS50088">
    <property type="entry name" value="ANK_REPEAT"/>
    <property type="match status" value="2"/>
</dbReference>
<feature type="region of interest" description="Disordered" evidence="6">
    <location>
        <begin position="269"/>
        <end position="363"/>
    </location>
</feature>
<keyword evidence="4" id="KW-0183">Conidiation</keyword>
<dbReference type="InterPro" id="IPR036770">
    <property type="entry name" value="Ankyrin_rpt-contain_sf"/>
</dbReference>
<evidence type="ECO:0000259" key="7">
    <source>
        <dbReference type="PROSITE" id="PS51299"/>
    </source>
</evidence>
<comment type="caution">
    <text evidence="8">The sequence shown here is derived from an EMBL/GenBank/DDBJ whole genome shotgun (WGS) entry which is preliminary data.</text>
</comment>
<feature type="region of interest" description="Disordered" evidence="6">
    <location>
        <begin position="644"/>
        <end position="675"/>
    </location>
</feature>
<feature type="domain" description="HTH APSES-type" evidence="7">
    <location>
        <begin position="105"/>
        <end position="212"/>
    </location>
</feature>
<feature type="repeat" description="ANK" evidence="5">
    <location>
        <begin position="450"/>
        <end position="482"/>
    </location>
</feature>
<dbReference type="GO" id="GO:0001228">
    <property type="term" value="F:DNA-binding transcription activator activity, RNA polymerase II-specific"/>
    <property type="evidence" value="ECO:0007669"/>
    <property type="project" value="UniProtKB-ARBA"/>
</dbReference>
<sequence length="904" mass="98187">MASAIHAASPPGPPPTFSRITTDTSLHALSYPQSTMNPSFDASKTLAATPTATPPASRGNHTMPYNTASFAPTNGYHSQQNTPKAFGDINGSTSAHYTPGQQPQIYTAVYSGVSVYEMETHGVAIMRRRHDSWLNATQILKVAGIDKGKRTKVLEKEILSGKHEKVQGGYGKYQGTWIDYDRGVEFCRQYGVEELLRPLLQYDMGQDGMTMAGQGSVDTPTKEQAMAAQRKRNMLSGGIDNRPSGSSPNGTFFKSISKTAANAVSAINKARFDSPAPRAGSGTKYPGPARRPSQPVFGSQESAFAGSSQQSMQSLHSEKSFGTSQLDPALRAPYYSNSQDKNPGGEFQEPPRKRPRPSSSQDQFHNDLELTMIDGSADPADPFYHQSSGRAVNSALSGLAPLPQPNTKMAVDKQQLLTSLFLDQAQVDFSAHPALSRLSSEDLDLPIDGTAHTALHWAATLARPALVRALIRKGANIFRLNGGGETALIRASQTTNNMDNSTFPELLELLGPTIEVRDGRGRTVLHHIAVSSAVQGRASACRYYLECLLEFVVRQGSAANSTQNSFTNTLFNDAQDLNAPPPMKSIGLARFMNEIVNSPDMSGDTALNLAARIDNKSIIHQLLEIGADPTIPNRGGLKPVDFGVGGEPEAYSDRHQVSQTTRNEGSQTNKVNESSQDLMTSMTELLTSTDLSLKSELTKRQSLIDAAHSKLRDSTNQLGSDRRRASRLQAKADARTTVRTQISNLRRANSEQRKRALQHQQKGHHRSASDPSPLQPDVQIGEADAGLDIDASLLPPRNTISSSMPVAQASVLKTLPPPQLLAARLSAYRHTNARLEQHVRELQSRSCDLERKLKRVVGLCTGVGDDGEKVEAMLEGLQTAVESERDEDIEVGRVREFLRRVEGP</sequence>
<dbReference type="SUPFAM" id="SSF48403">
    <property type="entry name" value="Ankyrin repeat"/>
    <property type="match status" value="1"/>
</dbReference>
<feature type="compositionally biased region" description="Polar residues" evidence="6">
    <location>
        <begin position="296"/>
        <end position="326"/>
    </location>
</feature>
<dbReference type="PANTHER" id="PTHR43828:SF3">
    <property type="entry name" value="CHROMO DOMAIN-CONTAINING PROTEIN"/>
    <property type="match status" value="1"/>
</dbReference>
<feature type="region of interest" description="Disordered" evidence="6">
    <location>
        <begin position="1"/>
        <end position="21"/>
    </location>
</feature>
<organism evidence="8 9">
    <name type="scientific">Heterodermia speciosa</name>
    <dbReference type="NCBI Taxonomy" id="116794"/>
    <lineage>
        <taxon>Eukaryota</taxon>
        <taxon>Fungi</taxon>
        <taxon>Dikarya</taxon>
        <taxon>Ascomycota</taxon>
        <taxon>Pezizomycotina</taxon>
        <taxon>Lecanoromycetes</taxon>
        <taxon>OSLEUM clade</taxon>
        <taxon>Lecanoromycetidae</taxon>
        <taxon>Caliciales</taxon>
        <taxon>Physciaceae</taxon>
        <taxon>Heterodermia</taxon>
    </lineage>
</organism>
<dbReference type="AlphaFoldDB" id="A0A8H3FU63"/>
<evidence type="ECO:0000256" key="4">
    <source>
        <dbReference type="ARBA" id="ARBA00023321"/>
    </source>
</evidence>
<protein>
    <submittedName>
        <fullName evidence="8">Transcriptional regulator swi6</fullName>
    </submittedName>
</protein>
<dbReference type="FunFam" id="3.10.260.10:FF:000001">
    <property type="entry name" value="APSES transcription factor (MbpA)"/>
    <property type="match status" value="1"/>
</dbReference>
<evidence type="ECO:0000256" key="5">
    <source>
        <dbReference type="PROSITE-ProRule" id="PRU00023"/>
    </source>
</evidence>
<feature type="region of interest" description="Disordered" evidence="6">
    <location>
        <begin position="711"/>
        <end position="779"/>
    </location>
</feature>
<dbReference type="GO" id="GO:0030435">
    <property type="term" value="P:sporulation resulting in formation of a cellular spore"/>
    <property type="evidence" value="ECO:0007669"/>
    <property type="project" value="UniProtKB-KW"/>
</dbReference>
<feature type="compositionally biased region" description="Polar residues" evidence="6">
    <location>
        <begin position="59"/>
        <end position="83"/>
    </location>
</feature>
<dbReference type="PROSITE" id="PS51299">
    <property type="entry name" value="HTH_APSES"/>
    <property type="match status" value="1"/>
</dbReference>
<feature type="repeat" description="ANK" evidence="5">
    <location>
        <begin position="602"/>
        <end position="634"/>
    </location>
</feature>
<dbReference type="Pfam" id="PF13637">
    <property type="entry name" value="Ank_4"/>
    <property type="match status" value="1"/>
</dbReference>
<dbReference type="InterPro" id="IPR051642">
    <property type="entry name" value="SWI6-like"/>
</dbReference>
<evidence type="ECO:0000313" key="8">
    <source>
        <dbReference type="EMBL" id="CAF9927868.1"/>
    </source>
</evidence>
<dbReference type="Proteomes" id="UP000664521">
    <property type="component" value="Unassembled WGS sequence"/>
</dbReference>
<evidence type="ECO:0000256" key="3">
    <source>
        <dbReference type="ARBA" id="ARBA00023043"/>
    </source>
</evidence>
<dbReference type="InterPro" id="IPR036887">
    <property type="entry name" value="HTH_APSES_sf"/>
</dbReference>
<evidence type="ECO:0000256" key="2">
    <source>
        <dbReference type="ARBA" id="ARBA00022969"/>
    </source>
</evidence>
<dbReference type="InterPro" id="IPR003163">
    <property type="entry name" value="Tscrpt_reg_HTH_APSES-type"/>
</dbReference>
<accession>A0A8H3FU63</accession>
<dbReference type="OrthoDB" id="6718656at2759"/>
<dbReference type="EMBL" id="CAJPDS010000046">
    <property type="protein sequence ID" value="CAF9927868.1"/>
    <property type="molecule type" value="Genomic_DNA"/>
</dbReference>
<name>A0A8H3FU63_9LECA</name>
<reference evidence="8" key="1">
    <citation type="submission" date="2021-03" db="EMBL/GenBank/DDBJ databases">
        <authorList>
            <person name="Tagirdzhanova G."/>
        </authorList>
    </citation>
    <scope>NUCLEOTIDE SEQUENCE</scope>
</reference>
<dbReference type="SMART" id="SM01252">
    <property type="entry name" value="KilA-N"/>
    <property type="match status" value="1"/>
</dbReference>
<dbReference type="Pfam" id="PF00023">
    <property type="entry name" value="Ank"/>
    <property type="match status" value="1"/>
</dbReference>
<keyword evidence="2" id="KW-0749">Sporulation</keyword>
<dbReference type="GO" id="GO:0048315">
    <property type="term" value="P:conidium formation"/>
    <property type="evidence" value="ECO:0007669"/>
    <property type="project" value="UniProtKB-KW"/>
</dbReference>
<keyword evidence="9" id="KW-1185">Reference proteome</keyword>